<comment type="similarity">
    <text evidence="8">Belongs to the ABC transporter superfamily. Carbohydrate uptake transporter-1 (CUT1) (TC 3.A.1.1) family.</text>
</comment>
<evidence type="ECO:0000313" key="12">
    <source>
        <dbReference type="EMBL" id="SEW32239.1"/>
    </source>
</evidence>
<keyword evidence="3" id="KW-0547">Nucleotide-binding</keyword>
<dbReference type="InterPro" id="IPR027417">
    <property type="entry name" value="P-loop_NTPase"/>
</dbReference>
<dbReference type="PANTHER" id="PTHR43875:SF1">
    <property type="entry name" value="OSMOPROTECTIVE COMPOUNDS UPTAKE ATP-BINDING PROTEIN GGTA"/>
    <property type="match status" value="1"/>
</dbReference>
<dbReference type="InterPro" id="IPR015855">
    <property type="entry name" value="ABC_transpr_MalK-like"/>
</dbReference>
<accession>A0A1I0QXJ9</accession>
<dbReference type="OrthoDB" id="18368at2157"/>
<dbReference type="GO" id="GO:0008643">
    <property type="term" value="P:carbohydrate transport"/>
    <property type="evidence" value="ECO:0007669"/>
    <property type="project" value="InterPro"/>
</dbReference>
<dbReference type="GO" id="GO:0005524">
    <property type="term" value="F:ATP binding"/>
    <property type="evidence" value="ECO:0007669"/>
    <property type="project" value="UniProtKB-KW"/>
</dbReference>
<comment type="function">
    <text evidence="7">Part of the ABC transporter complex XacGHIJK involved in the uptake of xylose and arabinose. Responsible for energy coupling to the transport system.</text>
</comment>
<organism evidence="12 13">
    <name type="scientific">Natrinema salifodinae</name>
    <dbReference type="NCBI Taxonomy" id="1202768"/>
    <lineage>
        <taxon>Archaea</taxon>
        <taxon>Methanobacteriati</taxon>
        <taxon>Methanobacteriota</taxon>
        <taxon>Stenosarchaea group</taxon>
        <taxon>Halobacteria</taxon>
        <taxon>Halobacteriales</taxon>
        <taxon>Natrialbaceae</taxon>
        <taxon>Natrinema</taxon>
    </lineage>
</organism>
<name>A0A1I0QXJ9_9EURY</name>
<comment type="catalytic activity">
    <reaction evidence="6">
        <text>L-arabinose(out) + ATP + H2O = L-arabinose(in) + ADP + phosphate + H(+)</text>
        <dbReference type="Rhea" id="RHEA:30007"/>
        <dbReference type="ChEBI" id="CHEBI:15377"/>
        <dbReference type="ChEBI" id="CHEBI:15378"/>
        <dbReference type="ChEBI" id="CHEBI:17535"/>
        <dbReference type="ChEBI" id="CHEBI:30616"/>
        <dbReference type="ChEBI" id="CHEBI:43474"/>
        <dbReference type="ChEBI" id="CHEBI:456216"/>
        <dbReference type="EC" id="7.5.2.13"/>
    </reaction>
    <physiologicalReaction direction="left-to-right" evidence="6">
        <dbReference type="Rhea" id="RHEA:30008"/>
    </physiologicalReaction>
</comment>
<dbReference type="Proteomes" id="UP000183275">
    <property type="component" value="Unassembled WGS sequence"/>
</dbReference>
<dbReference type="FunFam" id="3.40.50.300:FF:000042">
    <property type="entry name" value="Maltose/maltodextrin ABC transporter, ATP-binding protein"/>
    <property type="match status" value="1"/>
</dbReference>
<dbReference type="SUPFAM" id="SSF52540">
    <property type="entry name" value="P-loop containing nucleoside triphosphate hydrolases"/>
    <property type="match status" value="1"/>
</dbReference>
<reference evidence="13" key="1">
    <citation type="submission" date="2016-10" db="EMBL/GenBank/DDBJ databases">
        <authorList>
            <person name="Varghese N."/>
        </authorList>
    </citation>
    <scope>NUCLEOTIDE SEQUENCE [LARGE SCALE GENOMIC DNA]</scope>
    <source>
        <strain evidence="13">CGMCC 1.12284</strain>
    </source>
</reference>
<evidence type="ECO:0000313" key="13">
    <source>
        <dbReference type="Proteomes" id="UP000183275"/>
    </source>
</evidence>
<evidence type="ECO:0000256" key="8">
    <source>
        <dbReference type="ARBA" id="ARBA00061029"/>
    </source>
</evidence>
<dbReference type="PROSITE" id="PS00211">
    <property type="entry name" value="ABC_TRANSPORTER_1"/>
    <property type="match status" value="1"/>
</dbReference>
<dbReference type="PANTHER" id="PTHR43875">
    <property type="entry name" value="MALTODEXTRIN IMPORT ATP-BINDING PROTEIN MSMX"/>
    <property type="match status" value="1"/>
</dbReference>
<dbReference type="CDD" id="cd03301">
    <property type="entry name" value="ABC_MalK_N"/>
    <property type="match status" value="1"/>
</dbReference>
<evidence type="ECO:0000256" key="10">
    <source>
        <dbReference type="ARBA" id="ARBA00066315"/>
    </source>
</evidence>
<keyword evidence="4 12" id="KW-0067">ATP-binding</keyword>
<dbReference type="InterPro" id="IPR017871">
    <property type="entry name" value="ABC_transporter-like_CS"/>
</dbReference>
<dbReference type="SUPFAM" id="SSF50331">
    <property type="entry name" value="MOP-like"/>
    <property type="match status" value="1"/>
</dbReference>
<dbReference type="Gene3D" id="2.40.50.140">
    <property type="entry name" value="Nucleic acid-binding proteins"/>
    <property type="match status" value="1"/>
</dbReference>
<evidence type="ECO:0000256" key="2">
    <source>
        <dbReference type="ARBA" id="ARBA00022448"/>
    </source>
</evidence>
<evidence type="ECO:0000256" key="6">
    <source>
        <dbReference type="ARBA" id="ARBA00051890"/>
    </source>
</evidence>
<dbReference type="InterPro" id="IPR012340">
    <property type="entry name" value="NA-bd_OB-fold"/>
</dbReference>
<dbReference type="Pfam" id="PF00005">
    <property type="entry name" value="ABC_tran"/>
    <property type="match status" value="1"/>
</dbReference>
<comment type="subunit">
    <text evidence="9">The complex is composed of two ATP-binding proteins (XacJ and XacK), two transmembrane proteins (XacH and XacI) and a solute-binding protein (XacG).</text>
</comment>
<dbReference type="GO" id="GO:0016887">
    <property type="term" value="F:ATP hydrolysis activity"/>
    <property type="evidence" value="ECO:0007669"/>
    <property type="project" value="InterPro"/>
</dbReference>
<dbReference type="STRING" id="1202768.SAMN05216285_4069"/>
<evidence type="ECO:0000259" key="11">
    <source>
        <dbReference type="PROSITE" id="PS50893"/>
    </source>
</evidence>
<dbReference type="InterPro" id="IPR008995">
    <property type="entry name" value="Mo/tungstate-bd_C_term_dom"/>
</dbReference>
<dbReference type="SMART" id="SM00382">
    <property type="entry name" value="AAA"/>
    <property type="match status" value="1"/>
</dbReference>
<comment type="catalytic activity">
    <reaction evidence="5">
        <text>D-xylose(out) + ATP + H2O = D-xylose(in) + ADP + phosphate + H(+)</text>
        <dbReference type="Rhea" id="RHEA:29899"/>
        <dbReference type="ChEBI" id="CHEBI:15377"/>
        <dbReference type="ChEBI" id="CHEBI:15378"/>
        <dbReference type="ChEBI" id="CHEBI:30616"/>
        <dbReference type="ChEBI" id="CHEBI:43474"/>
        <dbReference type="ChEBI" id="CHEBI:53455"/>
        <dbReference type="ChEBI" id="CHEBI:456216"/>
        <dbReference type="EC" id="7.5.2.13"/>
    </reaction>
    <physiologicalReaction direction="left-to-right" evidence="5">
        <dbReference type="Rhea" id="RHEA:29900"/>
    </physiologicalReaction>
</comment>
<dbReference type="eggNOG" id="arCOG00177">
    <property type="taxonomic scope" value="Archaea"/>
</dbReference>
<keyword evidence="2" id="KW-0813">Transport</keyword>
<dbReference type="Pfam" id="PF17912">
    <property type="entry name" value="OB_MalK"/>
    <property type="match status" value="1"/>
</dbReference>
<dbReference type="AlphaFoldDB" id="A0A1I0QXJ9"/>
<sequence>MARVKLENITKRYDDVTAVDDVSMEIEDGEFVTFVGPSGCGKSTTMETVAGLTQPTEGQVYIGNDDVTNLAPKDRGVAMVFQNIALFPHMNVFENISFGLRLRKYDDEEIQRRVEQAADIVQLEGMLDRMPDEMSGGQRQRVAIARAIVRNPDVFLMDEPLANLDAKLRVHMRTELQRLHKELDTTIIYVTHDQAEAMTMSNRIAVLNKGRLQQLAPPLVCYNEPANLFVAGFIGSPSMNFVEGELVENGLETNNFTVEFDPTHVPDVSVGDAVTLGVRPEDVHLVQYADSLSSPTDPIDAQTDVIEPMGDEVFVYLLLSEAAVGSMEEDPATSPNQLLMSVTPDTDIEADQSVNVVLDRSKIHLFDTASGDALVHGLADRSEREPGTTPTEADS</sequence>
<dbReference type="EMBL" id="FOIS01000006">
    <property type="protein sequence ID" value="SEW32239.1"/>
    <property type="molecule type" value="Genomic_DNA"/>
</dbReference>
<protein>
    <recommendedName>
        <fullName evidence="10">ABC-type D-xylose/L-arabinose transporter</fullName>
        <ecNumber evidence="10">7.5.2.13</ecNumber>
    </recommendedName>
</protein>
<proteinExistence type="inferred from homology"/>
<dbReference type="Gene3D" id="2.40.50.100">
    <property type="match status" value="1"/>
</dbReference>
<feature type="domain" description="ABC transporter" evidence="11">
    <location>
        <begin position="4"/>
        <end position="234"/>
    </location>
</feature>
<dbReference type="RefSeq" id="WP_049992151.1">
    <property type="nucleotide sequence ID" value="NZ_FOIS01000006.1"/>
</dbReference>
<gene>
    <name evidence="12" type="ORF">SAMN05216285_4069</name>
</gene>
<dbReference type="InterPro" id="IPR003439">
    <property type="entry name" value="ABC_transporter-like_ATP-bd"/>
</dbReference>
<dbReference type="GO" id="GO:0055052">
    <property type="term" value="C:ATP-binding cassette (ABC) transporter complex, substrate-binding subunit-containing"/>
    <property type="evidence" value="ECO:0007669"/>
    <property type="project" value="TreeGrafter"/>
</dbReference>
<dbReference type="Gene3D" id="3.40.50.300">
    <property type="entry name" value="P-loop containing nucleotide triphosphate hydrolases"/>
    <property type="match status" value="1"/>
</dbReference>
<evidence type="ECO:0000256" key="4">
    <source>
        <dbReference type="ARBA" id="ARBA00022840"/>
    </source>
</evidence>
<dbReference type="InterPro" id="IPR003593">
    <property type="entry name" value="AAA+_ATPase"/>
</dbReference>
<keyword evidence="13" id="KW-1185">Reference proteome</keyword>
<dbReference type="EC" id="7.5.2.13" evidence="10"/>
<dbReference type="InterPro" id="IPR047641">
    <property type="entry name" value="ABC_transpr_MalK/UgpC-like"/>
</dbReference>
<dbReference type="PROSITE" id="PS50893">
    <property type="entry name" value="ABC_TRANSPORTER_2"/>
    <property type="match status" value="1"/>
</dbReference>
<evidence type="ECO:0000256" key="3">
    <source>
        <dbReference type="ARBA" id="ARBA00022741"/>
    </source>
</evidence>
<evidence type="ECO:0000256" key="1">
    <source>
        <dbReference type="ARBA" id="ARBA00004202"/>
    </source>
</evidence>
<dbReference type="GO" id="GO:0140359">
    <property type="term" value="F:ABC-type transporter activity"/>
    <property type="evidence" value="ECO:0007669"/>
    <property type="project" value="InterPro"/>
</dbReference>
<evidence type="ECO:0000256" key="5">
    <source>
        <dbReference type="ARBA" id="ARBA00050355"/>
    </source>
</evidence>
<evidence type="ECO:0000256" key="7">
    <source>
        <dbReference type="ARBA" id="ARBA00053454"/>
    </source>
</evidence>
<evidence type="ECO:0000256" key="9">
    <source>
        <dbReference type="ARBA" id="ARBA00065962"/>
    </source>
</evidence>
<comment type="subcellular location">
    <subcellularLocation>
        <location evidence="1">Cell membrane</location>
        <topology evidence="1">Peripheral membrane protein</topology>
    </subcellularLocation>
</comment>
<dbReference type="InterPro" id="IPR040582">
    <property type="entry name" value="OB_MalK-like"/>
</dbReference>